<reference evidence="2" key="1">
    <citation type="submission" date="2020-07" db="EMBL/GenBank/DDBJ databases">
        <authorList>
            <person name="Nieuwenhuis M."/>
            <person name="Van De Peppel L.J.J."/>
        </authorList>
    </citation>
    <scope>NUCLEOTIDE SEQUENCE</scope>
    <source>
        <strain evidence="2">AP01</strain>
        <tissue evidence="2">Mycelium</tissue>
    </source>
</reference>
<feature type="compositionally biased region" description="Low complexity" evidence="1">
    <location>
        <begin position="185"/>
        <end position="195"/>
    </location>
</feature>
<feature type="region of interest" description="Disordered" evidence="1">
    <location>
        <begin position="1"/>
        <end position="37"/>
    </location>
</feature>
<reference evidence="2" key="2">
    <citation type="submission" date="2021-10" db="EMBL/GenBank/DDBJ databases">
        <title>Phylogenomics reveals ancestral predisposition of the termite-cultivated fungus Termitomyces towards a domesticated lifestyle.</title>
        <authorList>
            <person name="Auxier B."/>
            <person name="Grum-Grzhimaylo A."/>
            <person name="Cardenas M.E."/>
            <person name="Lodge J.D."/>
            <person name="Laessoe T."/>
            <person name="Pedersen O."/>
            <person name="Smith M.E."/>
            <person name="Kuyper T.W."/>
            <person name="Franco-Molano E.A."/>
            <person name="Baroni T.J."/>
            <person name="Aanen D.K."/>
        </authorList>
    </citation>
    <scope>NUCLEOTIDE SEQUENCE</scope>
    <source>
        <strain evidence="2">AP01</strain>
        <tissue evidence="2">Mycelium</tissue>
    </source>
</reference>
<dbReference type="AlphaFoldDB" id="A0A9P7K8K6"/>
<evidence type="ECO:0000313" key="3">
    <source>
        <dbReference type="Proteomes" id="UP000775547"/>
    </source>
</evidence>
<evidence type="ECO:0000313" key="2">
    <source>
        <dbReference type="EMBL" id="KAG5642506.1"/>
    </source>
</evidence>
<sequence length="470" mass="49891">MAPKPRPLKSSISVGKDGSPSKTPQKSLMLPPPDPQVPRAILETEMNALSNCLKNAVVKTGQVYRFYADTRKLGIENHAPKPPRSLTSSLGREIEKYDQLVDAMESHLLRAIAVLQRDFHREEKRVKSAEEAAVATRMRSKSASVSPTSVRIPLPLVTDSSGVENTSVPSALLPTPKNSPPAPPSSSGTGRRPSAISISSLHRPAFPLKLDLSSTALRITPEEASMYQSGLASPVTLAPKSARATGPNEFPPDLMAAFASSNQPIDLTLDSDNGDVKLGMDTIGTTADKPIELDLEGMDIDMAMTDLFGDATDTGSKDANANMDGLFSPIMVESDGSQGNDVNKAEKTETPFLETLGRTTNEDDIFSSLEVSNQAQHPKDASSSARSAPSPTSLLASFDTSSQLPNMSSTNLSVPEGSFDISSLDLSNLSSSFFGGAPEGDMNFSMDMDQFLATADSGKDGEQGKKEDAA</sequence>
<feature type="compositionally biased region" description="Low complexity" evidence="1">
    <location>
        <begin position="381"/>
        <end position="397"/>
    </location>
</feature>
<evidence type="ECO:0000256" key="1">
    <source>
        <dbReference type="SAM" id="MobiDB-lite"/>
    </source>
</evidence>
<feature type="region of interest" description="Disordered" evidence="1">
    <location>
        <begin position="156"/>
        <end position="195"/>
    </location>
</feature>
<gene>
    <name evidence="2" type="ORF">DXG03_002703</name>
</gene>
<feature type="region of interest" description="Disordered" evidence="1">
    <location>
        <begin position="372"/>
        <end position="411"/>
    </location>
</feature>
<dbReference type="OrthoDB" id="3365514at2759"/>
<keyword evidence="3" id="KW-1185">Reference proteome</keyword>
<comment type="caution">
    <text evidence="2">The sequence shown here is derived from an EMBL/GenBank/DDBJ whole genome shotgun (WGS) entry which is preliminary data.</text>
</comment>
<protein>
    <submittedName>
        <fullName evidence="2">Uncharacterized protein</fullName>
    </submittedName>
</protein>
<dbReference type="EMBL" id="JABCKV010000180">
    <property type="protein sequence ID" value="KAG5642506.1"/>
    <property type="molecule type" value="Genomic_DNA"/>
</dbReference>
<feature type="compositionally biased region" description="Polar residues" evidence="1">
    <location>
        <begin position="398"/>
        <end position="411"/>
    </location>
</feature>
<name>A0A9P7K8K6_9AGAR</name>
<dbReference type="Proteomes" id="UP000775547">
    <property type="component" value="Unassembled WGS sequence"/>
</dbReference>
<proteinExistence type="predicted"/>
<accession>A0A9P7K8K6</accession>
<feature type="compositionally biased region" description="Polar residues" evidence="1">
    <location>
        <begin position="158"/>
        <end position="169"/>
    </location>
</feature>
<organism evidence="2 3">
    <name type="scientific">Asterophora parasitica</name>
    <dbReference type="NCBI Taxonomy" id="117018"/>
    <lineage>
        <taxon>Eukaryota</taxon>
        <taxon>Fungi</taxon>
        <taxon>Dikarya</taxon>
        <taxon>Basidiomycota</taxon>
        <taxon>Agaricomycotina</taxon>
        <taxon>Agaricomycetes</taxon>
        <taxon>Agaricomycetidae</taxon>
        <taxon>Agaricales</taxon>
        <taxon>Tricholomatineae</taxon>
        <taxon>Lyophyllaceae</taxon>
        <taxon>Asterophora</taxon>
    </lineage>
</organism>